<feature type="region of interest" description="Disordered" evidence="1">
    <location>
        <begin position="117"/>
        <end position="136"/>
    </location>
</feature>
<organism evidence="2 3">
    <name type="scientific">Saitoella complicata (strain BCRC 22490 / CBS 7301 / JCM 7358 / NBRC 10748 / NRRL Y-17804)</name>
    <dbReference type="NCBI Taxonomy" id="698492"/>
    <lineage>
        <taxon>Eukaryota</taxon>
        <taxon>Fungi</taxon>
        <taxon>Dikarya</taxon>
        <taxon>Ascomycota</taxon>
        <taxon>Taphrinomycotina</taxon>
        <taxon>Taphrinomycotina incertae sedis</taxon>
        <taxon>Saitoella</taxon>
    </lineage>
</organism>
<dbReference type="GO" id="GO:0005634">
    <property type="term" value="C:nucleus"/>
    <property type="evidence" value="ECO:0007669"/>
    <property type="project" value="TreeGrafter"/>
</dbReference>
<feature type="compositionally biased region" description="Basic and acidic residues" evidence="1">
    <location>
        <begin position="297"/>
        <end position="342"/>
    </location>
</feature>
<dbReference type="EMBL" id="BACD03000035">
    <property type="protein sequence ID" value="GAO50623.1"/>
    <property type="molecule type" value="Genomic_DNA"/>
</dbReference>
<dbReference type="OrthoDB" id="1714508at2759"/>
<evidence type="ECO:0000313" key="2">
    <source>
        <dbReference type="EMBL" id="GAO50623.1"/>
    </source>
</evidence>
<dbReference type="RefSeq" id="XP_019022871.1">
    <property type="nucleotide sequence ID" value="XM_019171283.1"/>
</dbReference>
<dbReference type="PANTHER" id="PTHR13464:SF0">
    <property type="entry name" value="SAP30-BINDING PROTEIN"/>
    <property type="match status" value="1"/>
</dbReference>
<protein>
    <recommendedName>
        <fullName evidence="4">HCNGP-like protein</fullName>
    </recommendedName>
</protein>
<dbReference type="Pfam" id="PF07818">
    <property type="entry name" value="HCNGP"/>
    <property type="match status" value="1"/>
</dbReference>
<evidence type="ECO:0008006" key="4">
    <source>
        <dbReference type="Google" id="ProtNLM"/>
    </source>
</evidence>
<feature type="compositionally biased region" description="Polar residues" evidence="1">
    <location>
        <begin position="225"/>
        <end position="234"/>
    </location>
</feature>
<dbReference type="Proteomes" id="UP000033140">
    <property type="component" value="Unassembled WGS sequence"/>
</dbReference>
<dbReference type="GO" id="GO:0006355">
    <property type="term" value="P:regulation of DNA-templated transcription"/>
    <property type="evidence" value="ECO:0007669"/>
    <property type="project" value="InterPro"/>
</dbReference>
<dbReference type="STRING" id="698492.A0A0E9NLE8"/>
<feature type="region of interest" description="Disordered" evidence="1">
    <location>
        <begin position="1"/>
        <end position="28"/>
    </location>
</feature>
<keyword evidence="3" id="KW-1185">Reference proteome</keyword>
<reference evidence="2 3" key="2">
    <citation type="journal article" date="2014" name="J. Gen. Appl. Microbiol.">
        <title>The early diverging ascomycetous budding yeast Saitoella complicata has three histone deacetylases belonging to the Clr6, Hos2, and Rpd3 lineages.</title>
        <authorList>
            <person name="Nishida H."/>
            <person name="Matsumoto T."/>
            <person name="Kondo S."/>
            <person name="Hamamoto M."/>
            <person name="Yoshikawa H."/>
        </authorList>
    </citation>
    <scope>NUCLEOTIDE SEQUENCE [LARGE SCALE GENOMIC DNA]</scope>
    <source>
        <strain evidence="2 3">NRRL Y-17804</strain>
    </source>
</reference>
<dbReference type="InterPro" id="IPR012479">
    <property type="entry name" value="SAP30BP"/>
</dbReference>
<proteinExistence type="predicted"/>
<evidence type="ECO:0000313" key="3">
    <source>
        <dbReference type="Proteomes" id="UP000033140"/>
    </source>
</evidence>
<feature type="compositionally biased region" description="Basic and acidic residues" evidence="1">
    <location>
        <begin position="235"/>
        <end position="287"/>
    </location>
</feature>
<comment type="caution">
    <text evidence="2">The sequence shown here is derived from an EMBL/GenBank/DDBJ whole genome shotgun (WGS) entry which is preliminary data.</text>
</comment>
<dbReference type="AlphaFoldDB" id="A0A0E9NLE8"/>
<gene>
    <name evidence="2" type="ORF">G7K_4747-t1</name>
</gene>
<reference evidence="2 3" key="3">
    <citation type="journal article" date="2015" name="Genome Announc.">
        <title>Draft Genome Sequence of the Archiascomycetous Yeast Saitoella complicata.</title>
        <authorList>
            <person name="Yamauchi K."/>
            <person name="Kondo S."/>
            <person name="Hamamoto M."/>
            <person name="Takahashi Y."/>
            <person name="Ogura Y."/>
            <person name="Hayashi T."/>
            <person name="Nishida H."/>
        </authorList>
    </citation>
    <scope>NUCLEOTIDE SEQUENCE [LARGE SCALE GENOMIC DNA]</scope>
    <source>
        <strain evidence="2 3">NRRL Y-17804</strain>
    </source>
</reference>
<dbReference type="PANTHER" id="PTHR13464">
    <property type="entry name" value="TRANSCRIPTIONAL REGULATOR PROTEIN HCNGP"/>
    <property type="match status" value="1"/>
</dbReference>
<feature type="compositionally biased region" description="Basic and acidic residues" evidence="1">
    <location>
        <begin position="84"/>
        <end position="94"/>
    </location>
</feature>
<evidence type="ECO:0000256" key="1">
    <source>
        <dbReference type="SAM" id="MobiDB-lite"/>
    </source>
</evidence>
<dbReference type="OMA" id="ANRAMIH"/>
<feature type="region of interest" description="Disordered" evidence="1">
    <location>
        <begin position="213"/>
        <end position="342"/>
    </location>
</feature>
<reference evidence="2 3" key="1">
    <citation type="journal article" date="2011" name="J. Gen. Appl. Microbiol.">
        <title>Draft genome sequencing of the enigmatic yeast Saitoella complicata.</title>
        <authorList>
            <person name="Nishida H."/>
            <person name="Hamamoto M."/>
            <person name="Sugiyama J."/>
        </authorList>
    </citation>
    <scope>NUCLEOTIDE SEQUENCE [LARGE SCALE GENOMIC DNA]</scope>
    <source>
        <strain evidence="2 3">NRRL Y-17804</strain>
    </source>
</reference>
<name>A0A0E9NLE8_SAICN</name>
<sequence>MSTLLGLAYSSDDDEGDDQGSLPPPQLPEKVLDATVANDGQVALAQERTNGTTSEFALPALEYEEAAGPMMPSVEDDEPSPPTRDYDHDTHNDPTKPPLSPFSANRAMIHNLTAPAPLARIPDSPPGSPTQSSADKVEQFRDLKAAGAHFNLQLVRNSDFRNPRMLETMAEYVDVHEQYGSNFPRNVWDVKNVPEDGSAERLAERQKLWVEGMSERQKGRRQIGFESSSNSDPKSTSERINEALARTDQEVKKETARGPQHERGRERNPGRRRDDGDRRDRDRSRLRERYRRRSRSRSADTYDKRKDDYSRRRDDRDRREYERRDERRDNGRDYRRLDRYRQ</sequence>
<accession>A0A0E9NLE8</accession>
<feature type="region of interest" description="Disordered" evidence="1">
    <location>
        <begin position="45"/>
        <end position="103"/>
    </location>
</feature>